<dbReference type="PANTHER" id="PTHR45348:SF2">
    <property type="entry name" value="ZINC-TYPE ALCOHOL DEHYDROGENASE-LIKE PROTEIN C2E1P3.01"/>
    <property type="match status" value="1"/>
</dbReference>
<dbReference type="InterPro" id="IPR011032">
    <property type="entry name" value="GroES-like_sf"/>
</dbReference>
<evidence type="ECO:0000256" key="1">
    <source>
        <dbReference type="ARBA" id="ARBA00008072"/>
    </source>
</evidence>
<comment type="similarity">
    <text evidence="1">Belongs to the zinc-containing alcohol dehydrogenase family.</text>
</comment>
<dbReference type="InterPro" id="IPR013154">
    <property type="entry name" value="ADH-like_N"/>
</dbReference>
<comment type="caution">
    <text evidence="4">The sequence shown here is derived from an EMBL/GenBank/DDBJ whole genome shotgun (WGS) entry which is preliminary data.</text>
</comment>
<dbReference type="InterPro" id="IPR020843">
    <property type="entry name" value="ER"/>
</dbReference>
<feature type="domain" description="Enoyl reductase (ER)" evidence="3">
    <location>
        <begin position="19"/>
        <end position="356"/>
    </location>
</feature>
<dbReference type="Gene3D" id="3.40.50.720">
    <property type="entry name" value="NAD(P)-binding Rossmann-like Domain"/>
    <property type="match status" value="1"/>
</dbReference>
<dbReference type="PANTHER" id="PTHR45348">
    <property type="entry name" value="HYPOTHETICAL OXIDOREDUCTASE (EUROFUNG)"/>
    <property type="match status" value="1"/>
</dbReference>
<dbReference type="CDD" id="cd08249">
    <property type="entry name" value="enoyl_reductase_like"/>
    <property type="match status" value="1"/>
</dbReference>
<gene>
    <name evidence="4" type="ORF">Plec18167_009374</name>
</gene>
<keyword evidence="2" id="KW-0560">Oxidoreductase</keyword>
<dbReference type="Gene3D" id="3.90.180.10">
    <property type="entry name" value="Medium-chain alcohol dehydrogenases, catalytic domain"/>
    <property type="match status" value="1"/>
</dbReference>
<organism evidence="4 5">
    <name type="scientific">Paecilomyces lecythidis</name>
    <dbReference type="NCBI Taxonomy" id="3004212"/>
    <lineage>
        <taxon>Eukaryota</taxon>
        <taxon>Fungi</taxon>
        <taxon>Dikarya</taxon>
        <taxon>Ascomycota</taxon>
        <taxon>Pezizomycotina</taxon>
        <taxon>Eurotiomycetes</taxon>
        <taxon>Eurotiomycetidae</taxon>
        <taxon>Eurotiales</taxon>
        <taxon>Thermoascaceae</taxon>
        <taxon>Paecilomyces</taxon>
    </lineage>
</organism>
<proteinExistence type="inferred from homology"/>
<protein>
    <submittedName>
        <fullName evidence="4">Secondary metabolism biosynthetic enzyme</fullName>
    </submittedName>
</protein>
<keyword evidence="5" id="KW-1185">Reference proteome</keyword>
<dbReference type="InterPro" id="IPR047122">
    <property type="entry name" value="Trans-enoyl_RdTase-like"/>
</dbReference>
<dbReference type="Pfam" id="PF08240">
    <property type="entry name" value="ADH_N"/>
    <property type="match status" value="1"/>
</dbReference>
<dbReference type="InterPro" id="IPR013149">
    <property type="entry name" value="ADH-like_C"/>
</dbReference>
<evidence type="ECO:0000259" key="3">
    <source>
        <dbReference type="SMART" id="SM00829"/>
    </source>
</evidence>
<accession>A0ABR3WPH1</accession>
<dbReference type="SMART" id="SM00829">
    <property type="entry name" value="PKS_ER"/>
    <property type="match status" value="1"/>
</dbReference>
<evidence type="ECO:0000313" key="4">
    <source>
        <dbReference type="EMBL" id="KAL1865561.1"/>
    </source>
</evidence>
<name>A0ABR3WPH1_9EURO</name>
<dbReference type="SUPFAM" id="SSF50129">
    <property type="entry name" value="GroES-like"/>
    <property type="match status" value="1"/>
</dbReference>
<dbReference type="SUPFAM" id="SSF51735">
    <property type="entry name" value="NAD(P)-binding Rossmann-fold domains"/>
    <property type="match status" value="1"/>
</dbReference>
<sequence>MPVPESFKAAVVPEPDAQHIIQDRSLPPLEVGEVAIKITATAVNPVDWKMRDWKVFVEKYPAVLGSDAAGEIAEVGPNVSGFAVGDRVFFQGIINKYDSCTFQQYCKMPAALVSKTPKNITDEQAAGIALATVAAVTGFYDKTGHGLTPPWEKGGEEVGKGKAIVIIGGASSVGQYAIQLARLSGFDRIITNASPANHEFLKTLGAHVVLDRSRATVEDFQAAVGELPLDFLFDAISLNVTHRLGVQILQAAKAIVSNHVVGVFTGDPEGLDPEITALSQSKEPKVEIKQVVGLGSSPALRHLSEPLAKSLGGEDGYIAKGLYIPNRPRVVPGGLGAVEEALDLNRKGVSGEKVVFRPSEA</sequence>
<dbReference type="InterPro" id="IPR036291">
    <property type="entry name" value="NAD(P)-bd_dom_sf"/>
</dbReference>
<dbReference type="Pfam" id="PF00107">
    <property type="entry name" value="ADH_zinc_N"/>
    <property type="match status" value="1"/>
</dbReference>
<dbReference type="EMBL" id="JAVDPF010000059">
    <property type="protein sequence ID" value="KAL1865561.1"/>
    <property type="molecule type" value="Genomic_DNA"/>
</dbReference>
<evidence type="ECO:0000313" key="5">
    <source>
        <dbReference type="Proteomes" id="UP001583193"/>
    </source>
</evidence>
<evidence type="ECO:0000256" key="2">
    <source>
        <dbReference type="ARBA" id="ARBA00023002"/>
    </source>
</evidence>
<reference evidence="4 5" key="1">
    <citation type="journal article" date="2024" name="IMA Fungus">
        <title>IMA Genome - F19 : A genome assembly and annotation guide to empower mycologists, including annotated draft genome sequences of Ceratocystis pirilliformis, Diaporthe australafricana, Fusarium ophioides, Paecilomyces lecythidis, and Sporothrix stenoceras.</title>
        <authorList>
            <person name="Aylward J."/>
            <person name="Wilson A.M."/>
            <person name="Visagie C.M."/>
            <person name="Spraker J."/>
            <person name="Barnes I."/>
            <person name="Buitendag C."/>
            <person name="Ceriani C."/>
            <person name="Del Mar Angel L."/>
            <person name="du Plessis D."/>
            <person name="Fuchs T."/>
            <person name="Gasser K."/>
            <person name="Kramer D."/>
            <person name="Li W."/>
            <person name="Munsamy K."/>
            <person name="Piso A."/>
            <person name="Price J.L."/>
            <person name="Sonnekus B."/>
            <person name="Thomas C."/>
            <person name="van der Nest A."/>
            <person name="van Dijk A."/>
            <person name="van Heerden A."/>
            <person name="van Vuuren N."/>
            <person name="Yilmaz N."/>
            <person name="Duong T.A."/>
            <person name="van der Merwe N.A."/>
            <person name="Wingfield M.J."/>
            <person name="Wingfield B.D."/>
        </authorList>
    </citation>
    <scope>NUCLEOTIDE SEQUENCE [LARGE SCALE GENOMIC DNA]</scope>
    <source>
        <strain evidence="4 5">CMW 18167</strain>
    </source>
</reference>
<dbReference type="Proteomes" id="UP001583193">
    <property type="component" value="Unassembled WGS sequence"/>
</dbReference>